<reference evidence="2" key="2">
    <citation type="submission" date="2023-02" db="EMBL/GenBank/DDBJ databases">
        <authorList>
            <person name="Swenson N.G."/>
            <person name="Wegrzyn J.L."/>
            <person name="Mcevoy S.L."/>
        </authorList>
    </citation>
    <scope>NUCLEOTIDE SEQUENCE</scope>
    <source>
        <strain evidence="2">91603</strain>
        <tissue evidence="2">Leaf</tissue>
    </source>
</reference>
<dbReference type="AlphaFoldDB" id="A0AAD5P005"/>
<feature type="region of interest" description="Disordered" evidence="1">
    <location>
        <begin position="1"/>
        <end position="47"/>
    </location>
</feature>
<sequence length="164" mass="19256">MEETVQDVKESKKKKKRKSSCNFISSDQQQLSSSHKKRKSSTRVVSPYFQKEVSKKKTMAAISKKRRLHFTMGDSTAHLHVRKVGKQKQELLNGCNEEERRKAHLQVRKVSPYFQTATEDTKTKQESSPRIAWLIYQSEQQGVRIRKRNKKFHKERGRVKARIA</sequence>
<comment type="caution">
    <text evidence="2">The sequence shown here is derived from an EMBL/GenBank/DDBJ whole genome shotgun (WGS) entry which is preliminary data.</text>
</comment>
<dbReference type="Proteomes" id="UP001064489">
    <property type="component" value="Chromosome 6"/>
</dbReference>
<reference evidence="2" key="1">
    <citation type="journal article" date="2022" name="Plant J.">
        <title>Strategies of tolerance reflected in two North American maple genomes.</title>
        <authorList>
            <person name="McEvoy S.L."/>
            <person name="Sezen U.U."/>
            <person name="Trouern-Trend A."/>
            <person name="McMahon S.M."/>
            <person name="Schaberg P.G."/>
            <person name="Yang J."/>
            <person name="Wegrzyn J.L."/>
            <person name="Swenson N.G."/>
        </authorList>
    </citation>
    <scope>NUCLEOTIDE SEQUENCE</scope>
    <source>
        <strain evidence="2">91603</strain>
    </source>
</reference>
<evidence type="ECO:0000256" key="1">
    <source>
        <dbReference type="SAM" id="MobiDB-lite"/>
    </source>
</evidence>
<evidence type="ECO:0000313" key="2">
    <source>
        <dbReference type="EMBL" id="KAI9192272.1"/>
    </source>
</evidence>
<gene>
    <name evidence="2" type="ORF">LWI28_020297</name>
</gene>
<keyword evidence="3" id="KW-1185">Reference proteome</keyword>
<accession>A0AAD5P005</accession>
<organism evidence="2 3">
    <name type="scientific">Acer negundo</name>
    <name type="common">Box elder</name>
    <dbReference type="NCBI Taxonomy" id="4023"/>
    <lineage>
        <taxon>Eukaryota</taxon>
        <taxon>Viridiplantae</taxon>
        <taxon>Streptophyta</taxon>
        <taxon>Embryophyta</taxon>
        <taxon>Tracheophyta</taxon>
        <taxon>Spermatophyta</taxon>
        <taxon>Magnoliopsida</taxon>
        <taxon>eudicotyledons</taxon>
        <taxon>Gunneridae</taxon>
        <taxon>Pentapetalae</taxon>
        <taxon>rosids</taxon>
        <taxon>malvids</taxon>
        <taxon>Sapindales</taxon>
        <taxon>Sapindaceae</taxon>
        <taxon>Hippocastanoideae</taxon>
        <taxon>Acereae</taxon>
        <taxon>Acer</taxon>
    </lineage>
</organism>
<feature type="compositionally biased region" description="Basic and acidic residues" evidence="1">
    <location>
        <begin position="1"/>
        <end position="10"/>
    </location>
</feature>
<feature type="compositionally biased region" description="Polar residues" evidence="1">
    <location>
        <begin position="21"/>
        <end position="31"/>
    </location>
</feature>
<name>A0AAD5P005_ACENE</name>
<protein>
    <submittedName>
        <fullName evidence="2">Uncharacterized protein</fullName>
    </submittedName>
</protein>
<dbReference type="EMBL" id="JAJSOW010000004">
    <property type="protein sequence ID" value="KAI9192272.1"/>
    <property type="molecule type" value="Genomic_DNA"/>
</dbReference>
<proteinExistence type="predicted"/>
<evidence type="ECO:0000313" key="3">
    <source>
        <dbReference type="Proteomes" id="UP001064489"/>
    </source>
</evidence>